<dbReference type="AlphaFoldDB" id="A0AB39U454"/>
<dbReference type="CDD" id="cd14871">
    <property type="entry name" value="uS7_Chloroplast"/>
    <property type="match status" value="1"/>
</dbReference>
<accession>A0AB39U454</accession>
<comment type="function">
    <text evidence="7">One of the primary rRNA binding proteins, it binds directly to 16S rRNA where it nucleates assembly of the head domain of the 30S subunit.</text>
</comment>
<dbReference type="SUPFAM" id="SSF47973">
    <property type="entry name" value="Ribosomal protein S7"/>
    <property type="match status" value="1"/>
</dbReference>
<evidence type="ECO:0000256" key="7">
    <source>
        <dbReference type="HAMAP-Rule" id="MF_00480"/>
    </source>
</evidence>
<dbReference type="InterPro" id="IPR023798">
    <property type="entry name" value="Ribosomal_uS7_dom"/>
</dbReference>
<organism evidence="10">
    <name type="scientific">Borodinellopsis insignis</name>
    <dbReference type="NCBI Taxonomy" id="3229915"/>
    <lineage>
        <taxon>Eukaryota</taxon>
        <taxon>Viridiplantae</taxon>
        <taxon>Chlorophyta</taxon>
        <taxon>core chlorophytes</taxon>
        <taxon>Chlorophyceae</taxon>
        <taxon>CS clade</taxon>
        <taxon>Chlamydomonadales</taxon>
        <taxon>Chlorococcaceae</taxon>
        <taxon>Borodinellopsis</taxon>
    </lineage>
</organism>
<dbReference type="Gene3D" id="1.10.455.10">
    <property type="entry name" value="Ribosomal protein S7 domain"/>
    <property type="match status" value="1"/>
</dbReference>
<evidence type="ECO:0000256" key="2">
    <source>
        <dbReference type="ARBA" id="ARBA00022730"/>
    </source>
</evidence>
<evidence type="ECO:0000313" key="10">
    <source>
        <dbReference type="EMBL" id="XDR80245.1"/>
    </source>
</evidence>
<dbReference type="EMBL" id="PQ144585">
    <property type="protein sequence ID" value="XDR80245.1"/>
    <property type="molecule type" value="Genomic_DNA"/>
</dbReference>
<protein>
    <recommendedName>
        <fullName evidence="6 7">Small ribosomal subunit protein uS7c</fullName>
    </recommendedName>
</protein>
<evidence type="ECO:0000256" key="6">
    <source>
        <dbReference type="ARBA" id="ARBA00035151"/>
    </source>
</evidence>
<dbReference type="GO" id="GO:0015935">
    <property type="term" value="C:small ribosomal subunit"/>
    <property type="evidence" value="ECO:0007669"/>
    <property type="project" value="InterPro"/>
</dbReference>
<keyword evidence="4 7" id="KW-0689">Ribosomal protein</keyword>
<name>A0AB39U454_9CHLO</name>
<evidence type="ECO:0000313" key="9">
    <source>
        <dbReference type="EMBL" id="XDF22527.1"/>
    </source>
</evidence>
<dbReference type="GO" id="GO:0009507">
    <property type="term" value="C:chloroplast"/>
    <property type="evidence" value="ECO:0007669"/>
    <property type="project" value="UniProtKB-SubCell"/>
</dbReference>
<evidence type="ECO:0000256" key="4">
    <source>
        <dbReference type="ARBA" id="ARBA00022980"/>
    </source>
</evidence>
<dbReference type="InterPro" id="IPR005717">
    <property type="entry name" value="Ribosomal_uS7_bac/org-type"/>
</dbReference>
<keyword evidence="5 7" id="KW-0687">Ribonucleoprotein</keyword>
<sequence length="168" mass="19137">MPRRPLTKKRNLLPDPIYNSISVHMLINRVLKSGKKSVAYRIVYNALKEIGDSTGNNPVEVFEKALENATPRVEVKPRRRAGAIQLIPRVLRVGDRSKANALRWILEACQKRSGQPMINKLKNEILEAYKKTGYAIRKRDELHKIAINNAMYAKKPQTVINAVNQLTI</sequence>
<dbReference type="EMBL" id="PQ083144">
    <property type="protein sequence ID" value="XDF22527.1"/>
    <property type="molecule type" value="Genomic_DNA"/>
</dbReference>
<dbReference type="InterPro" id="IPR036823">
    <property type="entry name" value="Ribosomal_uS7_dom_sf"/>
</dbReference>
<keyword evidence="2 7" id="KW-0699">rRNA-binding</keyword>
<feature type="domain" description="Small ribosomal subunit protein uS7" evidence="8">
    <location>
        <begin position="3"/>
        <end position="149"/>
    </location>
</feature>
<evidence type="ECO:0000256" key="1">
    <source>
        <dbReference type="ARBA" id="ARBA00007151"/>
    </source>
</evidence>
<dbReference type="InterPro" id="IPR000235">
    <property type="entry name" value="Ribosomal_uS7"/>
</dbReference>
<dbReference type="NCBIfam" id="TIGR01029">
    <property type="entry name" value="rpsG_bact"/>
    <property type="match status" value="1"/>
</dbReference>
<gene>
    <name evidence="7 10" type="primary">rps7</name>
</gene>
<evidence type="ECO:0000256" key="3">
    <source>
        <dbReference type="ARBA" id="ARBA00022884"/>
    </source>
</evidence>
<dbReference type="Pfam" id="PF00177">
    <property type="entry name" value="Ribosomal_S7"/>
    <property type="match status" value="1"/>
</dbReference>
<dbReference type="PANTHER" id="PTHR11205">
    <property type="entry name" value="RIBOSOMAL PROTEIN S7"/>
    <property type="match status" value="1"/>
</dbReference>
<keyword evidence="10" id="KW-0150">Chloroplast</keyword>
<geneLocation type="chloroplast" evidence="10"/>
<dbReference type="GO" id="GO:0006412">
    <property type="term" value="P:translation"/>
    <property type="evidence" value="ECO:0007669"/>
    <property type="project" value="UniProtKB-UniRule"/>
</dbReference>
<comment type="similarity">
    <text evidence="1 7">Belongs to the universal ribosomal protein uS7 family.</text>
</comment>
<evidence type="ECO:0000256" key="5">
    <source>
        <dbReference type="ARBA" id="ARBA00023274"/>
    </source>
</evidence>
<comment type="subunit">
    <text evidence="7">Part of the 30S ribosomal subunit.</text>
</comment>
<keyword evidence="3 7" id="KW-0694">RNA-binding</keyword>
<dbReference type="HAMAP" id="MF_00480_B">
    <property type="entry name" value="Ribosomal_uS7_B"/>
    <property type="match status" value="1"/>
</dbReference>
<proteinExistence type="inferred from homology"/>
<comment type="subcellular location">
    <subcellularLocation>
        <location evidence="7">Plastid</location>
        <location evidence="7">Chloroplast</location>
    </subcellularLocation>
</comment>
<dbReference type="GO" id="GO:0003735">
    <property type="term" value="F:structural constituent of ribosome"/>
    <property type="evidence" value="ECO:0007669"/>
    <property type="project" value="InterPro"/>
</dbReference>
<reference evidence="10" key="1">
    <citation type="submission" date="2024-08" db="EMBL/GenBank/DDBJ databases">
        <title>Chloroplast genome and systemic taxonomy study of Borodinellopsis insigne sp.nov. (Chlamydomonadales, Chlorophyta), a rare aerial alga from China.</title>
        <authorList>
            <person name="Yan Q."/>
        </authorList>
    </citation>
    <scope>NUCLEOTIDE SEQUENCE</scope>
    <source>
        <strain evidence="9">FACHB 3529</strain>
        <strain evidence="10">FACHB 3550</strain>
    </source>
</reference>
<dbReference type="GO" id="GO:0019843">
    <property type="term" value="F:rRNA binding"/>
    <property type="evidence" value="ECO:0007669"/>
    <property type="project" value="UniProtKB-UniRule"/>
</dbReference>
<dbReference type="PIRSF" id="PIRSF002122">
    <property type="entry name" value="RPS7p_RPS7a_RPS5e_RPS7o"/>
    <property type="match status" value="1"/>
</dbReference>
<keyword evidence="10" id="KW-0934">Plastid</keyword>
<evidence type="ECO:0000259" key="8">
    <source>
        <dbReference type="Pfam" id="PF00177"/>
    </source>
</evidence>